<feature type="region of interest" description="Disordered" evidence="1">
    <location>
        <begin position="233"/>
        <end position="368"/>
    </location>
</feature>
<proteinExistence type="predicted"/>
<protein>
    <submittedName>
        <fullName evidence="3">Similar to Transcriptional regulatory protein rxt2 acc. no. O94355</fullName>
    </submittedName>
</protein>
<dbReference type="PANTHER" id="PTHR28232">
    <property type="entry name" value="TRANSCRIPTIONAL REGULATORY PROTEIN RXT2"/>
    <property type="match status" value="1"/>
</dbReference>
<dbReference type="InterPro" id="IPR039602">
    <property type="entry name" value="Rxt2"/>
</dbReference>
<feature type="compositionally biased region" description="Acidic residues" evidence="1">
    <location>
        <begin position="111"/>
        <end position="121"/>
    </location>
</feature>
<dbReference type="GO" id="GO:0033698">
    <property type="term" value="C:Rpd3L complex"/>
    <property type="evidence" value="ECO:0007669"/>
    <property type="project" value="TreeGrafter"/>
</dbReference>
<dbReference type="AlphaFoldDB" id="U4LRH2"/>
<dbReference type="STRING" id="1076935.U4LRH2"/>
<dbReference type="PANTHER" id="PTHR28232:SF1">
    <property type="entry name" value="TRANSCRIPTIONAL REGULATORY PROTEIN RXT2"/>
    <property type="match status" value="1"/>
</dbReference>
<feature type="compositionally biased region" description="Polar residues" evidence="1">
    <location>
        <begin position="252"/>
        <end position="265"/>
    </location>
</feature>
<gene>
    <name evidence="3" type="ORF">PCON_02669</name>
</gene>
<feature type="domain" description="Transcriptional regulatory protein RXT2 N-terminal" evidence="2">
    <location>
        <begin position="56"/>
        <end position="197"/>
    </location>
</feature>
<keyword evidence="4" id="KW-1185">Reference proteome</keyword>
<sequence>MAAEKRIVAETIANLKRALEQRDDGAVIPNLPITSLQLANTSNSGSDSDDTIVGNSNRGRKLKRKAQFVHEGKLDDGKGVNGFKEEIIFHGRKKKIIYRKPNRRKRVAIGSDDEDEDDSENGDGSGSEGSDPYEGVDLTKLLAPLMSAADLPSHPSLAHIYTSRTLNELIQQGLEKICEEKAHTVKLKNLLTKFLGDDPWINLGKMVWPTEPDHEAAAQARSESLLRQLTELRNHNSVGRVPAASADPETNGKLSNGTPKPTQNGVEDEDQEMMDVNGTAEDHQASSETEAGMEKPAEGEKIVAVREGPPTDGDEDPKKPNINIEEVLDEDAETRDATPPPEPHRMTTRSANNNNNNPASPRAESEAPSIEVDPFFFPPDYSVDRDYGIPAAEAAETRRLLTQSVQRQDEFIRGLEKVRNGLLKAEKYRKQVWGWCRTMEGMREYHQHLSEVSGVPGNFDVDTASNVGLSDNEDWYDMDIWKLDEPLLKGQEEEDETDVAQQKKTRRRGDK</sequence>
<evidence type="ECO:0000313" key="3">
    <source>
        <dbReference type="EMBL" id="CCX34169.1"/>
    </source>
</evidence>
<dbReference type="EMBL" id="HF936305">
    <property type="protein sequence ID" value="CCX34169.1"/>
    <property type="molecule type" value="Genomic_DNA"/>
</dbReference>
<dbReference type="InterPro" id="IPR013904">
    <property type="entry name" value="RXT2_N"/>
</dbReference>
<evidence type="ECO:0000313" key="4">
    <source>
        <dbReference type="Proteomes" id="UP000018144"/>
    </source>
</evidence>
<accession>U4LRH2</accession>
<evidence type="ECO:0000259" key="2">
    <source>
        <dbReference type="Pfam" id="PF08595"/>
    </source>
</evidence>
<dbReference type="OrthoDB" id="2405722at2759"/>
<feature type="region of interest" description="Disordered" evidence="1">
    <location>
        <begin position="487"/>
        <end position="511"/>
    </location>
</feature>
<evidence type="ECO:0000256" key="1">
    <source>
        <dbReference type="SAM" id="MobiDB-lite"/>
    </source>
</evidence>
<name>U4LRH2_PYROM</name>
<dbReference type="Pfam" id="PF08595">
    <property type="entry name" value="RXT2_N"/>
    <property type="match status" value="1"/>
</dbReference>
<reference evidence="3 4" key="1">
    <citation type="journal article" date="2013" name="PLoS Genet.">
        <title>The genome and development-dependent transcriptomes of Pyronema confluens: a window into fungal evolution.</title>
        <authorList>
            <person name="Traeger S."/>
            <person name="Altegoer F."/>
            <person name="Freitag M."/>
            <person name="Gabaldon T."/>
            <person name="Kempken F."/>
            <person name="Kumar A."/>
            <person name="Marcet-Houben M."/>
            <person name="Poggeler S."/>
            <person name="Stajich J.E."/>
            <person name="Nowrousian M."/>
        </authorList>
    </citation>
    <scope>NUCLEOTIDE SEQUENCE [LARGE SCALE GENOMIC DNA]</scope>
    <source>
        <strain evidence="4">CBS 100304</strain>
        <tissue evidence="3">Vegetative mycelium</tissue>
    </source>
</reference>
<organism evidence="3 4">
    <name type="scientific">Pyronema omphalodes (strain CBS 100304)</name>
    <name type="common">Pyronema confluens</name>
    <dbReference type="NCBI Taxonomy" id="1076935"/>
    <lineage>
        <taxon>Eukaryota</taxon>
        <taxon>Fungi</taxon>
        <taxon>Dikarya</taxon>
        <taxon>Ascomycota</taxon>
        <taxon>Pezizomycotina</taxon>
        <taxon>Pezizomycetes</taxon>
        <taxon>Pezizales</taxon>
        <taxon>Pyronemataceae</taxon>
        <taxon>Pyronema</taxon>
    </lineage>
</organism>
<feature type="region of interest" description="Disordered" evidence="1">
    <location>
        <begin position="38"/>
        <end position="63"/>
    </location>
</feature>
<dbReference type="eggNOG" id="ENOG502S5XA">
    <property type="taxonomic scope" value="Eukaryota"/>
</dbReference>
<feature type="compositionally biased region" description="Basic and acidic residues" evidence="1">
    <location>
        <begin position="292"/>
        <end position="304"/>
    </location>
</feature>
<feature type="region of interest" description="Disordered" evidence="1">
    <location>
        <begin position="107"/>
        <end position="134"/>
    </location>
</feature>
<dbReference type="GO" id="GO:0005829">
    <property type="term" value="C:cytosol"/>
    <property type="evidence" value="ECO:0007669"/>
    <property type="project" value="TreeGrafter"/>
</dbReference>
<dbReference type="OMA" id="EDVFEWC"/>
<dbReference type="Proteomes" id="UP000018144">
    <property type="component" value="Unassembled WGS sequence"/>
</dbReference>